<dbReference type="GO" id="GO:0016780">
    <property type="term" value="F:phosphotransferase activity, for other substituted phosphate groups"/>
    <property type="evidence" value="ECO:0007669"/>
    <property type="project" value="InterPro"/>
</dbReference>
<evidence type="ECO:0000256" key="4">
    <source>
        <dbReference type="ARBA" id="ARBA00022692"/>
    </source>
</evidence>
<accession>A0A2A6RNU3</accession>
<feature type="transmembrane region" description="Helical" evidence="8">
    <location>
        <begin position="114"/>
        <end position="131"/>
    </location>
</feature>
<evidence type="ECO:0000256" key="6">
    <source>
        <dbReference type="ARBA" id="ARBA00023136"/>
    </source>
</evidence>
<evidence type="ECO:0000256" key="7">
    <source>
        <dbReference type="PIRSR" id="PIRSR600715-1"/>
    </source>
</evidence>
<feature type="binding site" evidence="7">
    <location>
        <position position="242"/>
    </location>
    <ligand>
        <name>Mg(2+)</name>
        <dbReference type="ChEBI" id="CHEBI:18420"/>
    </ligand>
</feature>
<dbReference type="Pfam" id="PF00953">
    <property type="entry name" value="Glycos_transf_4"/>
    <property type="match status" value="1"/>
</dbReference>
<keyword evidence="10" id="KW-1185">Reference proteome</keyword>
<dbReference type="EMBL" id="NQWI01000007">
    <property type="protein sequence ID" value="PDW04613.1"/>
    <property type="molecule type" value="Genomic_DNA"/>
</dbReference>
<keyword evidence="5 8" id="KW-1133">Transmembrane helix</keyword>
<dbReference type="AlphaFoldDB" id="A0A2A6RNU3"/>
<keyword evidence="7" id="KW-0460">Magnesium</keyword>
<keyword evidence="2" id="KW-1003">Cell membrane</keyword>
<feature type="transmembrane region" description="Helical" evidence="8">
    <location>
        <begin position="239"/>
        <end position="258"/>
    </location>
</feature>
<keyword evidence="7" id="KW-0479">Metal-binding</keyword>
<evidence type="ECO:0000256" key="8">
    <source>
        <dbReference type="SAM" id="Phobius"/>
    </source>
</evidence>
<dbReference type="PANTHER" id="PTHR22926:SF3">
    <property type="entry name" value="UNDECAPRENYL-PHOSPHATE ALPHA-N-ACETYLGLUCOSAMINYL 1-PHOSPHATE TRANSFERASE"/>
    <property type="match status" value="1"/>
</dbReference>
<evidence type="ECO:0000256" key="3">
    <source>
        <dbReference type="ARBA" id="ARBA00022679"/>
    </source>
</evidence>
<dbReference type="CDD" id="cd06853">
    <property type="entry name" value="GT_WecA_like"/>
    <property type="match status" value="1"/>
</dbReference>
<comment type="subcellular location">
    <subcellularLocation>
        <location evidence="1">Cell membrane</location>
        <topology evidence="1">Multi-pass membrane protein</topology>
    </subcellularLocation>
</comment>
<dbReference type="GO" id="GO:0005886">
    <property type="term" value="C:plasma membrane"/>
    <property type="evidence" value="ECO:0007669"/>
    <property type="project" value="UniProtKB-SubCell"/>
</dbReference>
<dbReference type="GO" id="GO:0009103">
    <property type="term" value="P:lipopolysaccharide biosynthetic process"/>
    <property type="evidence" value="ECO:0007669"/>
    <property type="project" value="TreeGrafter"/>
</dbReference>
<keyword evidence="6 8" id="KW-0472">Membrane</keyword>
<dbReference type="GO" id="GO:0071555">
    <property type="term" value="P:cell wall organization"/>
    <property type="evidence" value="ECO:0007669"/>
    <property type="project" value="TreeGrafter"/>
</dbReference>
<protein>
    <submittedName>
        <fullName evidence="9">Undecaprenyl-phosphate alpha-N-acetylglucosaminyl 1-phosphate transferase</fullName>
    </submittedName>
</protein>
<name>A0A2A6RNU3_9CHLR</name>
<dbReference type="InterPro" id="IPR000715">
    <property type="entry name" value="Glycosyl_transferase_4"/>
</dbReference>
<dbReference type="RefSeq" id="WP_097642596.1">
    <property type="nucleotide sequence ID" value="NZ_NQWI01000007.1"/>
</dbReference>
<dbReference type="InterPro" id="IPR018480">
    <property type="entry name" value="PNAcMuramoyl-5peptid_Trfase_CS"/>
</dbReference>
<feature type="transmembrane region" description="Helical" evidence="8">
    <location>
        <begin position="313"/>
        <end position="332"/>
    </location>
</feature>
<evidence type="ECO:0000256" key="2">
    <source>
        <dbReference type="ARBA" id="ARBA00022475"/>
    </source>
</evidence>
<feature type="binding site" evidence="7">
    <location>
        <position position="180"/>
    </location>
    <ligand>
        <name>Mg(2+)</name>
        <dbReference type="ChEBI" id="CHEBI:18420"/>
    </ligand>
</feature>
<feature type="transmembrane region" description="Helical" evidence="8">
    <location>
        <begin position="84"/>
        <end position="102"/>
    </location>
</feature>
<feature type="transmembrane region" description="Helical" evidence="8">
    <location>
        <begin position="162"/>
        <end position="181"/>
    </location>
</feature>
<gene>
    <name evidence="9" type="ORF">CJ255_02880</name>
</gene>
<feature type="transmembrane region" description="Helical" evidence="8">
    <location>
        <begin position="188"/>
        <end position="207"/>
    </location>
</feature>
<keyword evidence="4 8" id="KW-0812">Transmembrane</keyword>
<reference evidence="10" key="1">
    <citation type="submission" date="2017-08" db="EMBL/GenBank/DDBJ databases">
        <authorList>
            <person name="Grouzdev D.S."/>
            <person name="Gaisin V.A."/>
            <person name="Rysina M.S."/>
            <person name="Gorlenko V.M."/>
        </authorList>
    </citation>
    <scope>NUCLEOTIDE SEQUENCE [LARGE SCALE GENOMIC DNA]</scope>
    <source>
        <strain evidence="10">Kir15-3F</strain>
    </source>
</reference>
<evidence type="ECO:0000256" key="1">
    <source>
        <dbReference type="ARBA" id="ARBA00004651"/>
    </source>
</evidence>
<dbReference type="GO" id="GO:0044038">
    <property type="term" value="P:cell wall macromolecule biosynthetic process"/>
    <property type="evidence" value="ECO:0007669"/>
    <property type="project" value="TreeGrafter"/>
</dbReference>
<dbReference type="Proteomes" id="UP000220527">
    <property type="component" value="Unassembled WGS sequence"/>
</dbReference>
<feature type="transmembrane region" description="Helical" evidence="8">
    <location>
        <begin position="50"/>
        <end position="72"/>
    </location>
</feature>
<sequence length="370" mass="39418">MITLALTTTFVVAFVVTLLLTPPLLRLSEREGWVAQPGPRHIHRRPTPTVGGVAIIAGFAAALLLSFGLEALDPRLQRSPFEAMRLGLLLAGASLVALVSLLDDLYDLPVLPRLLVQILAALVALGPYVWQQSLEPEAWGIVLTAFNFPFVQQVHLHNLSPWLAIGATVFWIVGMQNMVNWADGLDGLAGGITLIAALVLALHTLTLDPPQHTIAFLPLALAGACAGFLIFNFHPARTFMGDVGAMTLGYILGVSAIIGGAKLATALLVMGLPLIDMAWLILTRTLRGGSAAQSGRDHLHHRLLDLGMSQRQVVLSYYALSAAFGAIALLPISPLFKLLALLMLGLLVFSVILFAARQTATPRGGVRGGL</sequence>
<dbReference type="PANTHER" id="PTHR22926">
    <property type="entry name" value="PHOSPHO-N-ACETYLMURAMOYL-PENTAPEPTIDE-TRANSFERASE"/>
    <property type="match status" value="1"/>
</dbReference>
<dbReference type="OrthoDB" id="9805475at2"/>
<dbReference type="GO" id="GO:0046872">
    <property type="term" value="F:metal ion binding"/>
    <property type="evidence" value="ECO:0007669"/>
    <property type="project" value="UniProtKB-KW"/>
</dbReference>
<comment type="caution">
    <text evidence="9">The sequence shown here is derived from an EMBL/GenBank/DDBJ whole genome shotgun (WGS) entry which is preliminary data.</text>
</comment>
<feature type="transmembrane region" description="Helical" evidence="8">
    <location>
        <begin position="213"/>
        <end position="232"/>
    </location>
</feature>
<proteinExistence type="predicted"/>
<dbReference type="PROSITE" id="PS01348">
    <property type="entry name" value="MRAY_2"/>
    <property type="match status" value="1"/>
</dbReference>
<evidence type="ECO:0000313" key="10">
    <source>
        <dbReference type="Proteomes" id="UP000220527"/>
    </source>
</evidence>
<evidence type="ECO:0000256" key="5">
    <source>
        <dbReference type="ARBA" id="ARBA00022989"/>
    </source>
</evidence>
<feature type="transmembrane region" description="Helical" evidence="8">
    <location>
        <begin position="338"/>
        <end position="356"/>
    </location>
</feature>
<evidence type="ECO:0000313" key="9">
    <source>
        <dbReference type="EMBL" id="PDW04613.1"/>
    </source>
</evidence>
<keyword evidence="3 9" id="KW-0808">Transferase</keyword>
<comment type="cofactor">
    <cofactor evidence="7">
        <name>Mg(2+)</name>
        <dbReference type="ChEBI" id="CHEBI:18420"/>
    </cofactor>
</comment>
<organism evidence="9 10">
    <name type="scientific">Candidatus Viridilinea mediisalina</name>
    <dbReference type="NCBI Taxonomy" id="2024553"/>
    <lineage>
        <taxon>Bacteria</taxon>
        <taxon>Bacillati</taxon>
        <taxon>Chloroflexota</taxon>
        <taxon>Chloroflexia</taxon>
        <taxon>Chloroflexales</taxon>
        <taxon>Chloroflexineae</taxon>
        <taxon>Oscillochloridaceae</taxon>
        <taxon>Candidatus Viridilinea</taxon>
    </lineage>
</organism>